<feature type="region of interest" description="Disordered" evidence="2">
    <location>
        <begin position="1077"/>
        <end position="1130"/>
    </location>
</feature>
<proteinExistence type="predicted"/>
<evidence type="ECO:0000313" key="4">
    <source>
        <dbReference type="Proteomes" id="UP001152795"/>
    </source>
</evidence>
<feature type="region of interest" description="Disordered" evidence="2">
    <location>
        <begin position="339"/>
        <end position="363"/>
    </location>
</feature>
<comment type="caution">
    <text evidence="3">The sequence shown here is derived from an EMBL/GenBank/DDBJ whole genome shotgun (WGS) entry which is preliminary data.</text>
</comment>
<protein>
    <submittedName>
        <fullName evidence="3">Uncharacterized protein</fullName>
    </submittedName>
</protein>
<feature type="compositionally biased region" description="Basic and acidic residues" evidence="2">
    <location>
        <begin position="1077"/>
        <end position="1096"/>
    </location>
</feature>
<feature type="coiled-coil region" evidence="1">
    <location>
        <begin position="751"/>
        <end position="785"/>
    </location>
</feature>
<dbReference type="OrthoDB" id="5975291at2759"/>
<organism evidence="3 4">
    <name type="scientific">Paramuricea clavata</name>
    <name type="common">Red gorgonian</name>
    <name type="synonym">Violescent sea-whip</name>
    <dbReference type="NCBI Taxonomy" id="317549"/>
    <lineage>
        <taxon>Eukaryota</taxon>
        <taxon>Metazoa</taxon>
        <taxon>Cnidaria</taxon>
        <taxon>Anthozoa</taxon>
        <taxon>Octocorallia</taxon>
        <taxon>Malacalcyonacea</taxon>
        <taxon>Plexauridae</taxon>
        <taxon>Paramuricea</taxon>
    </lineage>
</organism>
<feature type="compositionally biased region" description="Polar residues" evidence="2">
    <location>
        <begin position="11"/>
        <end position="32"/>
    </location>
</feature>
<keyword evidence="1" id="KW-0175">Coiled coil</keyword>
<feature type="compositionally biased region" description="Basic and acidic residues" evidence="2">
    <location>
        <begin position="1104"/>
        <end position="1130"/>
    </location>
</feature>
<evidence type="ECO:0000313" key="3">
    <source>
        <dbReference type="EMBL" id="CAB3976718.1"/>
    </source>
</evidence>
<keyword evidence="4" id="KW-1185">Reference proteome</keyword>
<dbReference type="Proteomes" id="UP001152795">
    <property type="component" value="Unassembled WGS sequence"/>
</dbReference>
<dbReference type="SUPFAM" id="SSF57997">
    <property type="entry name" value="Tropomyosin"/>
    <property type="match status" value="1"/>
</dbReference>
<feature type="coiled-coil region" evidence="1">
    <location>
        <begin position="1312"/>
        <end position="1454"/>
    </location>
</feature>
<evidence type="ECO:0000256" key="2">
    <source>
        <dbReference type="SAM" id="MobiDB-lite"/>
    </source>
</evidence>
<feature type="coiled-coil region" evidence="1">
    <location>
        <begin position="1490"/>
        <end position="1587"/>
    </location>
</feature>
<name>A0A6S7FCP7_PARCT</name>
<reference evidence="3" key="1">
    <citation type="submission" date="2020-04" db="EMBL/GenBank/DDBJ databases">
        <authorList>
            <person name="Alioto T."/>
            <person name="Alioto T."/>
            <person name="Gomez Garrido J."/>
        </authorList>
    </citation>
    <scope>NUCLEOTIDE SEQUENCE</scope>
    <source>
        <strain evidence="3">A484AB</strain>
    </source>
</reference>
<dbReference type="EMBL" id="CACRXK020000009">
    <property type="protein sequence ID" value="CAB3976718.1"/>
    <property type="molecule type" value="Genomic_DNA"/>
</dbReference>
<evidence type="ECO:0000256" key="1">
    <source>
        <dbReference type="SAM" id="Coils"/>
    </source>
</evidence>
<accession>A0A6S7FCP7</accession>
<feature type="coiled-coil region" evidence="1">
    <location>
        <begin position="157"/>
        <end position="243"/>
    </location>
</feature>
<sequence length="1725" mass="201719">MATRKSGIPVKSSNGPKIQTGATQSGLNQARPSSIPVKKTKNDAIIKSASPGAPTNSPKQRDFQEKIKRLEREVKDKDSAINDLNEKLMKRMNECQVLREENTAARESLHLSTDREVSGKIKDLENLVTEKETFIENMLTNKHELERKFEVELDMLKNQHEIELLSLEQRLEDAHQEKMDELQTNLNNEKQVCGRLREEMKKINEQGASAELNTLHEELMSTKLRYENQIYDLKQEMELVKSENEDFVGKQKEDRNEIDGIKEKQKEEVETLKYLVQEKDILINDLKKNLESEDTKSQGIELYAEEDVTRKLEELRRELTTEHEHNLELANQLWRKKFEEHQSTDSDRTRKQGDQGTHHENTEKLLDEISDLKEQLQEANEEQEEQNEILEIQEKEMEELRESKKEFEERYNALYKETETKWQNEFSESEIIEKIKSHYEMEIERLHGELEDIQNDNSNLKTELDLMANDVGGGHSKVGGPVRRPSVTARLDMKAEIEDYKVQLASLERDLQHALNQNERLKLENNVKSGGLADSKLEEISTFSNKVDELQAEREKLTAEKDDFRAKFEESKKERKKLERDFRTRDEERTKLSEELQAKTNEIALLKEEYEAGIKTSEAKILKMKENVGELTSKCEKADSELVSMKENLTKSENRERDLKEIVQELKDKEITLTQEFEEAKSKMLTLEEELSKMKLEQDGAKEEMNKVKDSEGRQVVEARKRVTELENMLAQGKVANEAMKVKYEKLLSGNETKTSRIAELTEALNQVKTEFENSEVKYERVSKENDSIRSGEVQLERRNEEYDSLTRKYDGSIRENEATSVKISEVESLLQQKHVEYETLSANYSELRQQNKNRESRLATLEADLNEQKLQVGKVESLNNNLKNENAVLESKVSEVENLLKQSKDECGKLKRNNENVSVESGKKTTGVKDSEAALNKSKMDYEKLNESYQKVLEESSVKVSKIEKLEKEGTQFRKQITAFEKKVAMQEREKKGLEGKVGSLDKVIDEQKKEILSLKEKCESYDWKNTELETKLEALRNTEDRLKTYTERNQELLSVVEEATREKKNLLAKQAQLMKENKELGDERDTLKNERGVYESEQDSSEQERKLETAQKKLKEKDRVLNETKKHCRQLKENEKELREKVSEKEERYLELEGKAEELNKKLKYLSKEEGVSETKKQNRDLEESFEEKDKRSLDLEGRLEQLNKENARLKQQLKEMMNVNSENEQASKDEIARQKNNFTRELKSVQENIEQSAQIEILRLTQENNENVEMRKEMTRVSEENHTLKIKLDDLGIEVSQEKEEKYKVEKLKDQFRFEVQSLQERMDAEQEKMSVLQNERLQGEERINEERSKLLATLNEYESKNTKLISNIDKASSALKTTKEKYVKLKEKFNTLAKKYTKLNQEKLNKSDVQVGPDTSVDLSLVVEDLQRSKETAEETNLKLRVELDRLREDIGRSEYQVKAVRKANVVLMKQSRCLYQESEEHKRLDDERTQELQKYRQMKESLQQEKETLQKERELLEELVAKHTEETARLKRENDEYFLARNRMEIELGEKASECVLHSRQLEKLKNENEFLYQQGRKLQTEVDVARMKPMTWVTSKPDENQNFFHSFDKDLRTSGERLADTGTIKDFGTGRLSQGSKLSESTNSFSFDEARNFIPPVFNNEKIIGDKVIESPNKNTVKISPPSKDTNLQISRNIINNEFPTEKYLGKTYWDTLEFLKKK</sequence>
<feature type="region of interest" description="Disordered" evidence="2">
    <location>
        <begin position="1169"/>
        <end position="1202"/>
    </location>
</feature>
<gene>
    <name evidence="3" type="ORF">PACLA_8A077354</name>
</gene>
<feature type="region of interest" description="Disordered" evidence="2">
    <location>
        <begin position="1"/>
        <end position="63"/>
    </location>
</feature>